<sequence>MVSDDGRAQDCPEKVTGTLWESPPAELTGSRLSFDLDTIIPPVKLHLKTAPLNYYRC</sequence>
<evidence type="ECO:0000313" key="2">
    <source>
        <dbReference type="EMBL" id="KAF3694192.1"/>
    </source>
</evidence>
<reference evidence="3" key="2">
    <citation type="submission" date="2019-02" db="EMBL/GenBank/DDBJ databases">
        <title>Opniocepnalus argus Var Kimnra genome.</title>
        <authorList>
            <person name="Zhou C."/>
            <person name="Xiao S."/>
        </authorList>
    </citation>
    <scope>NUCLEOTIDE SEQUENCE [LARGE SCALE GENOMIC DNA]</scope>
</reference>
<proteinExistence type="predicted"/>
<evidence type="ECO:0000256" key="1">
    <source>
        <dbReference type="SAM" id="MobiDB-lite"/>
    </source>
</evidence>
<keyword evidence="3" id="KW-1185">Reference proteome</keyword>
<feature type="compositionally biased region" description="Basic and acidic residues" evidence="1">
    <location>
        <begin position="1"/>
        <end position="13"/>
    </location>
</feature>
<dbReference type="Proteomes" id="UP000503349">
    <property type="component" value="Chromosome 9"/>
</dbReference>
<protein>
    <submittedName>
        <fullName evidence="2">Uncharacterized protein</fullName>
    </submittedName>
</protein>
<accession>A0A6G1PV98</accession>
<organism evidence="2 3">
    <name type="scientific">Channa argus</name>
    <name type="common">Northern snakehead</name>
    <name type="synonym">Ophicephalus argus</name>
    <dbReference type="NCBI Taxonomy" id="215402"/>
    <lineage>
        <taxon>Eukaryota</taxon>
        <taxon>Metazoa</taxon>
        <taxon>Chordata</taxon>
        <taxon>Craniata</taxon>
        <taxon>Vertebrata</taxon>
        <taxon>Euteleostomi</taxon>
        <taxon>Actinopterygii</taxon>
        <taxon>Neopterygii</taxon>
        <taxon>Teleostei</taxon>
        <taxon>Neoteleostei</taxon>
        <taxon>Acanthomorphata</taxon>
        <taxon>Anabantaria</taxon>
        <taxon>Anabantiformes</taxon>
        <taxon>Channoidei</taxon>
        <taxon>Channidae</taxon>
        <taxon>Channa</taxon>
    </lineage>
</organism>
<gene>
    <name evidence="2" type="ORF">EXN66_Car009868</name>
</gene>
<evidence type="ECO:0000313" key="3">
    <source>
        <dbReference type="Proteomes" id="UP000503349"/>
    </source>
</evidence>
<dbReference type="EMBL" id="CM015720">
    <property type="protein sequence ID" value="KAF3694192.1"/>
    <property type="molecule type" value="Genomic_DNA"/>
</dbReference>
<dbReference type="AlphaFoldDB" id="A0A6G1PV98"/>
<name>A0A6G1PV98_CHAAH</name>
<reference evidence="2 3" key="1">
    <citation type="submission" date="2019-02" db="EMBL/GenBank/DDBJ databases">
        <title>Opniocepnalus argus genome.</title>
        <authorList>
            <person name="Zhou C."/>
            <person name="Xiao S."/>
        </authorList>
    </citation>
    <scope>NUCLEOTIDE SEQUENCE [LARGE SCALE GENOMIC DNA]</scope>
    <source>
        <strain evidence="2">OARG1902GOOAL</strain>
        <tissue evidence="2">Muscle</tissue>
    </source>
</reference>
<feature type="region of interest" description="Disordered" evidence="1">
    <location>
        <begin position="1"/>
        <end position="22"/>
    </location>
</feature>